<sequence length="306" mass="30445">MLKVHRRSLLQDAAPLAQEVGGSIQAAPALDTPAAAAAAAASAAATAAPSTGSSHVPDAPDSSIGEALPPVTASAADLAAAAAADSSAGGAAAAASDNGGAANRPRRRANILTVPGSDVRAAAAAVISAQTTQISIYKFCKYGGRVGVVGAGQNPNLPAPWNDMISLVCVPGGMVAVFWEHPNYAARRLTVTGPIDVPCFDNWQFSRITTSFQITSSNNGGGGNGGGSNGGGGNSGGSGGIDSQLLTLVNNARRQAGLKALSIDSRLNAAALAHSQDQARRQNVDHTGADCSNAGTRITRAGYRGI</sequence>
<feature type="region of interest" description="Disordered" evidence="1">
    <location>
        <begin position="48"/>
        <end position="68"/>
    </location>
</feature>
<dbReference type="Gene3D" id="3.40.33.10">
    <property type="entry name" value="CAP"/>
    <property type="match status" value="1"/>
</dbReference>
<name>A0ABY8TXP1_TETOB</name>
<proteinExistence type="predicted"/>
<dbReference type="InterPro" id="IPR014044">
    <property type="entry name" value="CAP_dom"/>
</dbReference>
<feature type="compositionally biased region" description="Gly residues" evidence="1">
    <location>
        <begin position="219"/>
        <end position="237"/>
    </location>
</feature>
<dbReference type="CDD" id="cd05379">
    <property type="entry name" value="CAP_bacterial"/>
    <property type="match status" value="1"/>
</dbReference>
<dbReference type="PANTHER" id="PTHR31157">
    <property type="entry name" value="SCP DOMAIN-CONTAINING PROTEIN"/>
    <property type="match status" value="1"/>
</dbReference>
<feature type="domain" description="SCP" evidence="2">
    <location>
        <begin position="246"/>
        <end position="302"/>
    </location>
</feature>
<accession>A0ABY8TXP1</accession>
<evidence type="ECO:0000259" key="2">
    <source>
        <dbReference type="Pfam" id="PF00188"/>
    </source>
</evidence>
<dbReference type="SUPFAM" id="SSF49695">
    <property type="entry name" value="gamma-Crystallin-like"/>
    <property type="match status" value="1"/>
</dbReference>
<organism evidence="3 4">
    <name type="scientific">Tetradesmus obliquus</name>
    <name type="common">Green alga</name>
    <name type="synonym">Acutodesmus obliquus</name>
    <dbReference type="NCBI Taxonomy" id="3088"/>
    <lineage>
        <taxon>Eukaryota</taxon>
        <taxon>Viridiplantae</taxon>
        <taxon>Chlorophyta</taxon>
        <taxon>core chlorophytes</taxon>
        <taxon>Chlorophyceae</taxon>
        <taxon>CS clade</taxon>
        <taxon>Sphaeropleales</taxon>
        <taxon>Scenedesmaceae</taxon>
        <taxon>Tetradesmus</taxon>
    </lineage>
</organism>
<feature type="compositionally biased region" description="Basic and acidic residues" evidence="1">
    <location>
        <begin position="277"/>
        <end position="288"/>
    </location>
</feature>
<gene>
    <name evidence="3" type="ORF">OEZ85_002442</name>
</gene>
<reference evidence="3 4" key="1">
    <citation type="submission" date="2023-05" db="EMBL/GenBank/DDBJ databases">
        <title>A 100% complete, gapless, phased diploid assembly of the Scenedesmus obliquus UTEX 3031 genome.</title>
        <authorList>
            <person name="Biondi T.C."/>
            <person name="Hanschen E.R."/>
            <person name="Kwon T."/>
            <person name="Eng W."/>
            <person name="Kruse C.P.S."/>
            <person name="Koehler S.I."/>
            <person name="Kunde Y."/>
            <person name="Gleasner C.D."/>
            <person name="You Mak K.T."/>
            <person name="Polle J."/>
            <person name="Hovde B.T."/>
            <person name="Starkenburg S.R."/>
        </authorList>
    </citation>
    <scope>NUCLEOTIDE SEQUENCE [LARGE SCALE GENOMIC DNA]</scope>
    <source>
        <strain evidence="3 4">DOE0152z</strain>
    </source>
</reference>
<dbReference type="EMBL" id="CP126212">
    <property type="protein sequence ID" value="WIA13870.1"/>
    <property type="molecule type" value="Genomic_DNA"/>
</dbReference>
<dbReference type="PANTHER" id="PTHR31157:SF1">
    <property type="entry name" value="SCP DOMAIN-CONTAINING PROTEIN"/>
    <property type="match status" value="1"/>
</dbReference>
<feature type="region of interest" description="Disordered" evidence="1">
    <location>
        <begin position="216"/>
        <end position="237"/>
    </location>
</feature>
<dbReference type="Pfam" id="PF00188">
    <property type="entry name" value="CAP"/>
    <property type="match status" value="1"/>
</dbReference>
<dbReference type="Gene3D" id="2.60.20.10">
    <property type="entry name" value="Crystallins"/>
    <property type="match status" value="1"/>
</dbReference>
<evidence type="ECO:0000256" key="1">
    <source>
        <dbReference type="SAM" id="MobiDB-lite"/>
    </source>
</evidence>
<dbReference type="SUPFAM" id="SSF55797">
    <property type="entry name" value="PR-1-like"/>
    <property type="match status" value="1"/>
</dbReference>
<feature type="region of interest" description="Disordered" evidence="1">
    <location>
        <begin position="274"/>
        <end position="294"/>
    </location>
</feature>
<evidence type="ECO:0000313" key="4">
    <source>
        <dbReference type="Proteomes" id="UP001244341"/>
    </source>
</evidence>
<dbReference type="InterPro" id="IPR011024">
    <property type="entry name" value="G_crystallin-like"/>
</dbReference>
<protein>
    <recommendedName>
        <fullName evidence="2">SCP domain-containing protein</fullName>
    </recommendedName>
</protein>
<evidence type="ECO:0000313" key="3">
    <source>
        <dbReference type="EMBL" id="WIA13870.1"/>
    </source>
</evidence>
<keyword evidence="4" id="KW-1185">Reference proteome</keyword>
<dbReference type="InterPro" id="IPR035940">
    <property type="entry name" value="CAP_sf"/>
</dbReference>
<dbReference type="Proteomes" id="UP001244341">
    <property type="component" value="Chromosome 5b"/>
</dbReference>